<accession>A0ABU3K3T2</accession>
<dbReference type="InterPro" id="IPR025392">
    <property type="entry name" value="DUF4124"/>
</dbReference>
<sequence>MRTRSTFCSKGFAWGLTILVLVAINPTAMATMYRCFDAQGSVVLTDSPAQLEDCTILDPKKPTAQIAPSPIPNPAQAHPPRQHPKRASISQRYEQTKEGTTKEQSDQDNEAIDKKKEELETITVPITKIGGSMVVQVTLNGSVDAHLIVDTGATMTVLSYDIGIELGLLSGSDVSLNTVNTAGGSVQVSMSNLESLQVGAAHASNVAVAIHDLPDGISGISGLLGMSFLRNFEVTLDADQGFLRLRPKAKK</sequence>
<dbReference type="SUPFAM" id="SSF50630">
    <property type="entry name" value="Acid proteases"/>
    <property type="match status" value="1"/>
</dbReference>
<feature type="compositionally biased region" description="Basic and acidic residues" evidence="1">
    <location>
        <begin position="94"/>
        <end position="116"/>
    </location>
</feature>
<dbReference type="Pfam" id="PF13975">
    <property type="entry name" value="gag-asp_proteas"/>
    <property type="match status" value="1"/>
</dbReference>
<dbReference type="RefSeq" id="WP_313831426.1">
    <property type="nucleotide sequence ID" value="NZ_JAQOUE010000001.1"/>
</dbReference>
<feature type="region of interest" description="Disordered" evidence="1">
    <location>
        <begin position="61"/>
        <end position="116"/>
    </location>
</feature>
<comment type="caution">
    <text evidence="3">The sequence shown here is derived from an EMBL/GenBank/DDBJ whole genome shotgun (WGS) entry which is preliminary data.</text>
</comment>
<dbReference type="InterPro" id="IPR034122">
    <property type="entry name" value="Retropepsin-like_bacterial"/>
</dbReference>
<organism evidence="3 4">
    <name type="scientific">Candidatus Nitronereus thalassa</name>
    <dbReference type="NCBI Taxonomy" id="3020898"/>
    <lineage>
        <taxon>Bacteria</taxon>
        <taxon>Pseudomonadati</taxon>
        <taxon>Nitrospirota</taxon>
        <taxon>Nitrospiria</taxon>
        <taxon>Nitrospirales</taxon>
        <taxon>Nitrospiraceae</taxon>
        <taxon>Candidatus Nitronereus</taxon>
    </lineage>
</organism>
<protein>
    <submittedName>
        <fullName evidence="3">Retroviral-like aspartic protease family protein</fullName>
    </submittedName>
</protein>
<dbReference type="InterPro" id="IPR001969">
    <property type="entry name" value="Aspartic_peptidase_AS"/>
</dbReference>
<reference evidence="3 4" key="1">
    <citation type="journal article" date="2023" name="ISME J.">
        <title>Cultivation and genomic characterization of novel and ubiquitous marine nitrite-oxidizing bacteria from the Nitrospirales.</title>
        <authorList>
            <person name="Mueller A.J."/>
            <person name="Daebeler A."/>
            <person name="Herbold C.W."/>
            <person name="Kirkegaard R.H."/>
            <person name="Daims H."/>
        </authorList>
    </citation>
    <scope>NUCLEOTIDE SEQUENCE [LARGE SCALE GENOMIC DNA]</scope>
    <source>
        <strain evidence="3 4">EB</strain>
    </source>
</reference>
<feature type="domain" description="DUF4124" evidence="2">
    <location>
        <begin position="21"/>
        <end position="79"/>
    </location>
</feature>
<dbReference type="InterPro" id="IPR021109">
    <property type="entry name" value="Peptidase_aspartic_dom_sf"/>
</dbReference>
<dbReference type="EMBL" id="JAQOUE010000001">
    <property type="protein sequence ID" value="MDT7041067.1"/>
    <property type="molecule type" value="Genomic_DNA"/>
</dbReference>
<evidence type="ECO:0000313" key="4">
    <source>
        <dbReference type="Proteomes" id="UP001250932"/>
    </source>
</evidence>
<dbReference type="PROSITE" id="PS00141">
    <property type="entry name" value="ASP_PROTEASE"/>
    <property type="match status" value="1"/>
</dbReference>
<keyword evidence="4" id="KW-1185">Reference proteome</keyword>
<proteinExistence type="predicted"/>
<dbReference type="Pfam" id="PF13511">
    <property type="entry name" value="DUF4124"/>
    <property type="match status" value="1"/>
</dbReference>
<name>A0ABU3K3T2_9BACT</name>
<dbReference type="Proteomes" id="UP001250932">
    <property type="component" value="Unassembled WGS sequence"/>
</dbReference>
<evidence type="ECO:0000313" key="3">
    <source>
        <dbReference type="EMBL" id="MDT7041067.1"/>
    </source>
</evidence>
<gene>
    <name evidence="3" type="ORF">PPG34_01815</name>
</gene>
<evidence type="ECO:0000256" key="1">
    <source>
        <dbReference type="SAM" id="MobiDB-lite"/>
    </source>
</evidence>
<dbReference type="Gene3D" id="2.40.70.10">
    <property type="entry name" value="Acid Proteases"/>
    <property type="match status" value="1"/>
</dbReference>
<dbReference type="CDD" id="cd05483">
    <property type="entry name" value="retropepsin_like_bacteria"/>
    <property type="match status" value="1"/>
</dbReference>
<evidence type="ECO:0000259" key="2">
    <source>
        <dbReference type="Pfam" id="PF13511"/>
    </source>
</evidence>